<protein>
    <submittedName>
        <fullName evidence="8">Natriuretic peptide receptor 2</fullName>
    </submittedName>
</protein>
<gene>
    <name evidence="8" type="ORF">SEMRO_1775_G296860.1</name>
</gene>
<comment type="subcellular location">
    <subcellularLocation>
        <location evidence="1">Membrane</location>
    </subcellularLocation>
</comment>
<keyword evidence="4" id="KW-1133">Transmembrane helix</keyword>
<keyword evidence="8" id="KW-0675">Receptor</keyword>
<evidence type="ECO:0000259" key="7">
    <source>
        <dbReference type="PROSITE" id="PS50125"/>
    </source>
</evidence>
<dbReference type="Proteomes" id="UP001153069">
    <property type="component" value="Unassembled WGS sequence"/>
</dbReference>
<keyword evidence="5" id="KW-0472">Membrane</keyword>
<feature type="domain" description="Guanylate cyclase" evidence="7">
    <location>
        <begin position="1"/>
        <end position="68"/>
    </location>
</feature>
<dbReference type="Pfam" id="PF00211">
    <property type="entry name" value="Guanylate_cyc"/>
    <property type="match status" value="1"/>
</dbReference>
<evidence type="ECO:0000256" key="4">
    <source>
        <dbReference type="ARBA" id="ARBA00022989"/>
    </source>
</evidence>
<comment type="caution">
    <text evidence="8">The sequence shown here is derived from an EMBL/GenBank/DDBJ whole genome shotgun (WGS) entry which is preliminary data.</text>
</comment>
<organism evidence="8 9">
    <name type="scientific">Seminavis robusta</name>
    <dbReference type="NCBI Taxonomy" id="568900"/>
    <lineage>
        <taxon>Eukaryota</taxon>
        <taxon>Sar</taxon>
        <taxon>Stramenopiles</taxon>
        <taxon>Ochrophyta</taxon>
        <taxon>Bacillariophyta</taxon>
        <taxon>Bacillariophyceae</taxon>
        <taxon>Bacillariophycidae</taxon>
        <taxon>Naviculales</taxon>
        <taxon>Naviculaceae</taxon>
        <taxon>Seminavis</taxon>
    </lineage>
</organism>
<evidence type="ECO:0000256" key="2">
    <source>
        <dbReference type="ARBA" id="ARBA00022692"/>
    </source>
</evidence>
<dbReference type="GO" id="GO:0035556">
    <property type="term" value="P:intracellular signal transduction"/>
    <property type="evidence" value="ECO:0007669"/>
    <property type="project" value="InterPro"/>
</dbReference>
<dbReference type="CDD" id="cd07302">
    <property type="entry name" value="CHD"/>
    <property type="match status" value="1"/>
</dbReference>
<dbReference type="InterPro" id="IPR001054">
    <property type="entry name" value="A/G_cyclase"/>
</dbReference>
<dbReference type="GO" id="GO:0004016">
    <property type="term" value="F:adenylate cyclase activity"/>
    <property type="evidence" value="ECO:0007669"/>
    <property type="project" value="TreeGrafter"/>
</dbReference>
<sequence length="191" mass="21147">MAKFCTDCLKKLHSLIHEVLIDRLGKDTGDLTKRFGLHSGPVTGGYFEEKRPVFQIFGDTVNVAACMESNGLRDKIQVSQVTADLIAAAGKGSWLTKRDELVTAKGKGDMQTSWVNIASTGRLIAATSTSQSVESMWDKSHRDDYVVVDGKFTTVDVAHNEKTITAIPKRRFCSATIVKYIDIHVYVSKEY</sequence>
<reference evidence="8" key="1">
    <citation type="submission" date="2020-06" db="EMBL/GenBank/DDBJ databases">
        <authorList>
            <consortium name="Plant Systems Biology data submission"/>
        </authorList>
    </citation>
    <scope>NUCLEOTIDE SEQUENCE</scope>
    <source>
        <strain evidence="8">D6</strain>
    </source>
</reference>
<dbReference type="InterPro" id="IPR029787">
    <property type="entry name" value="Nucleotide_cyclase"/>
</dbReference>
<dbReference type="PANTHER" id="PTHR11920:SF335">
    <property type="entry name" value="GUANYLATE CYCLASE"/>
    <property type="match status" value="1"/>
</dbReference>
<keyword evidence="3" id="KW-0547">Nucleotide-binding</keyword>
<proteinExistence type="predicted"/>
<evidence type="ECO:0000313" key="9">
    <source>
        <dbReference type="Proteomes" id="UP001153069"/>
    </source>
</evidence>
<evidence type="ECO:0000256" key="3">
    <source>
        <dbReference type="ARBA" id="ARBA00022741"/>
    </source>
</evidence>
<keyword evidence="6" id="KW-0456">Lyase</keyword>
<dbReference type="OrthoDB" id="6147412at2759"/>
<dbReference type="EMBL" id="CAICTM010001773">
    <property type="protein sequence ID" value="CAB9526093.1"/>
    <property type="molecule type" value="Genomic_DNA"/>
</dbReference>
<accession>A0A9N8HXA5</accession>
<dbReference type="GO" id="GO:0000166">
    <property type="term" value="F:nucleotide binding"/>
    <property type="evidence" value="ECO:0007669"/>
    <property type="project" value="UniProtKB-KW"/>
</dbReference>
<dbReference type="SUPFAM" id="SSF55073">
    <property type="entry name" value="Nucleotide cyclase"/>
    <property type="match status" value="1"/>
</dbReference>
<dbReference type="GO" id="GO:0007168">
    <property type="term" value="P:receptor guanylyl cyclase signaling pathway"/>
    <property type="evidence" value="ECO:0007669"/>
    <property type="project" value="TreeGrafter"/>
</dbReference>
<dbReference type="Gene3D" id="3.30.70.1230">
    <property type="entry name" value="Nucleotide cyclase"/>
    <property type="match status" value="1"/>
</dbReference>
<dbReference type="PROSITE" id="PS50125">
    <property type="entry name" value="GUANYLATE_CYCLASE_2"/>
    <property type="match status" value="1"/>
</dbReference>
<dbReference type="InterPro" id="IPR050401">
    <property type="entry name" value="Cyclic_nucleotide_synthase"/>
</dbReference>
<evidence type="ECO:0000256" key="5">
    <source>
        <dbReference type="ARBA" id="ARBA00023136"/>
    </source>
</evidence>
<keyword evidence="9" id="KW-1185">Reference proteome</keyword>
<dbReference type="PANTHER" id="PTHR11920">
    <property type="entry name" value="GUANYLYL CYCLASE"/>
    <property type="match status" value="1"/>
</dbReference>
<dbReference type="GO" id="GO:0001653">
    <property type="term" value="F:peptide receptor activity"/>
    <property type="evidence" value="ECO:0007669"/>
    <property type="project" value="TreeGrafter"/>
</dbReference>
<dbReference type="GO" id="GO:0005886">
    <property type="term" value="C:plasma membrane"/>
    <property type="evidence" value="ECO:0007669"/>
    <property type="project" value="TreeGrafter"/>
</dbReference>
<dbReference type="AlphaFoldDB" id="A0A9N8HXA5"/>
<dbReference type="GO" id="GO:0004383">
    <property type="term" value="F:guanylate cyclase activity"/>
    <property type="evidence" value="ECO:0007669"/>
    <property type="project" value="TreeGrafter"/>
</dbReference>
<evidence type="ECO:0000256" key="6">
    <source>
        <dbReference type="ARBA" id="ARBA00023239"/>
    </source>
</evidence>
<evidence type="ECO:0000256" key="1">
    <source>
        <dbReference type="ARBA" id="ARBA00004370"/>
    </source>
</evidence>
<keyword evidence="2" id="KW-0812">Transmembrane</keyword>
<evidence type="ECO:0000313" key="8">
    <source>
        <dbReference type="EMBL" id="CAB9526093.1"/>
    </source>
</evidence>
<name>A0A9N8HXA5_9STRA</name>